<protein>
    <recommendedName>
        <fullName evidence="4 14">Dolichyl-phosphate-mannose--protein mannosyltransferase</fullName>
        <ecNumber evidence="4 14">2.4.1.109</ecNumber>
    </recommendedName>
</protein>
<evidence type="ECO:0000256" key="6">
    <source>
        <dbReference type="ARBA" id="ARBA00022679"/>
    </source>
</evidence>
<name>A0A8H7ETS8_9FUNG</name>
<keyword evidence="17" id="KW-1185">Reference proteome</keyword>
<accession>A0A8H7ETS8</accession>
<dbReference type="AlphaFoldDB" id="A0A8H7ETS8"/>
<comment type="caution">
    <text evidence="16">The sequence shown here is derived from an EMBL/GenBank/DDBJ whole genome shotgun (WGS) entry which is preliminary data.</text>
</comment>
<dbReference type="SMART" id="SM00472">
    <property type="entry name" value="MIR"/>
    <property type="match status" value="3"/>
</dbReference>
<comment type="subcellular location">
    <subcellularLocation>
        <location evidence="1 14">Endoplasmic reticulum membrane</location>
        <topology evidence="1 14">Multi-pass membrane protein</topology>
    </subcellularLocation>
</comment>
<sequence>MSSVFQARLVGNSLRDNPVELADGSNVTLKNNGYGGALLHSHIQTYPEGSQQQQVTCYHHKDINNNWIVQVPKYRTDANFENADHARLIKDGDIIRLMHLQTGNHLRSHPIDAPVSADQWEVSAHRNESIEDQGDLWKIEVAMDSRHKHIDHVRSLTTRFRLRHLELGCLLAADNVVLPQWGFRQIEVVCNKDNQTQDESTWWNVEEHVNEKHPEKDDVLTSEPLEWPMISVGLRMCGWEDEQVKFYLLGNPAVWWPAFLSLWVFITSALVHTVRSRRQLACMPQGKIARISISL</sequence>
<comment type="caution">
    <text evidence="14">Lacks conserved residue(s) required for the propagation of feature annotation.</text>
</comment>
<keyword evidence="11 14" id="KW-0472">Membrane</keyword>
<dbReference type="PANTHER" id="PTHR10050:SF46">
    <property type="entry name" value="PROTEIN O-MANNOSYL-TRANSFERASE 2"/>
    <property type="match status" value="1"/>
</dbReference>
<feature type="domain" description="MIR" evidence="15">
    <location>
        <begin position="150"/>
        <end position="208"/>
    </location>
</feature>
<evidence type="ECO:0000313" key="16">
    <source>
        <dbReference type="EMBL" id="KAF7732568.1"/>
    </source>
</evidence>
<comment type="function">
    <text evidence="14">Transfers mannose from Dol-P-mannose to Ser or Thr residues on proteins.</text>
</comment>
<comment type="catalytic activity">
    <reaction evidence="12 14">
        <text>a di-trans,poly-cis-dolichyl beta-D-mannosyl phosphate + L-threonyl-[protein] = 3-O-(alpha-D-mannosyl)-L-threonyl-[protein] + a di-trans,poly-cis-dolichyl phosphate + H(+)</text>
        <dbReference type="Rhea" id="RHEA:53396"/>
        <dbReference type="Rhea" id="RHEA-COMP:11060"/>
        <dbReference type="Rhea" id="RHEA-COMP:13547"/>
        <dbReference type="Rhea" id="RHEA-COMP:19498"/>
        <dbReference type="Rhea" id="RHEA-COMP:19501"/>
        <dbReference type="ChEBI" id="CHEBI:15378"/>
        <dbReference type="ChEBI" id="CHEBI:30013"/>
        <dbReference type="ChEBI" id="CHEBI:57683"/>
        <dbReference type="ChEBI" id="CHEBI:58211"/>
        <dbReference type="ChEBI" id="CHEBI:137323"/>
        <dbReference type="EC" id="2.4.1.109"/>
    </reaction>
</comment>
<comment type="catalytic activity">
    <reaction evidence="13 14">
        <text>a di-trans,poly-cis-dolichyl beta-D-mannosyl phosphate + L-seryl-[protein] = 3-O-(alpha-D-mannosyl)-L-seryl-[protein] + a di-trans,poly-cis-dolichyl phosphate + H(+)</text>
        <dbReference type="Rhea" id="RHEA:17377"/>
        <dbReference type="Rhea" id="RHEA-COMP:9863"/>
        <dbReference type="Rhea" id="RHEA-COMP:13546"/>
        <dbReference type="Rhea" id="RHEA-COMP:19498"/>
        <dbReference type="Rhea" id="RHEA-COMP:19501"/>
        <dbReference type="ChEBI" id="CHEBI:15378"/>
        <dbReference type="ChEBI" id="CHEBI:29999"/>
        <dbReference type="ChEBI" id="CHEBI:57683"/>
        <dbReference type="ChEBI" id="CHEBI:58211"/>
        <dbReference type="ChEBI" id="CHEBI:137321"/>
        <dbReference type="EC" id="2.4.1.109"/>
    </reaction>
</comment>
<dbReference type="InterPro" id="IPR016093">
    <property type="entry name" value="MIR_motif"/>
</dbReference>
<dbReference type="OrthoDB" id="292747at2759"/>
<proteinExistence type="inferred from homology"/>
<evidence type="ECO:0000256" key="1">
    <source>
        <dbReference type="ARBA" id="ARBA00004477"/>
    </source>
</evidence>
<dbReference type="Pfam" id="PF16192">
    <property type="entry name" value="PMT_4TMC"/>
    <property type="match status" value="1"/>
</dbReference>
<keyword evidence="5 14" id="KW-0328">Glycosyltransferase</keyword>
<dbReference type="UniPathway" id="UPA00378"/>
<organism evidence="16 17">
    <name type="scientific">Apophysomyces ossiformis</name>
    <dbReference type="NCBI Taxonomy" id="679940"/>
    <lineage>
        <taxon>Eukaryota</taxon>
        <taxon>Fungi</taxon>
        <taxon>Fungi incertae sedis</taxon>
        <taxon>Mucoromycota</taxon>
        <taxon>Mucoromycotina</taxon>
        <taxon>Mucoromycetes</taxon>
        <taxon>Mucorales</taxon>
        <taxon>Mucorineae</taxon>
        <taxon>Mucoraceae</taxon>
        <taxon>Apophysomyces</taxon>
    </lineage>
</organism>
<evidence type="ECO:0000256" key="4">
    <source>
        <dbReference type="ARBA" id="ARBA00012839"/>
    </source>
</evidence>
<dbReference type="GO" id="GO:0004169">
    <property type="term" value="F:dolichyl-phosphate-mannose-protein mannosyltransferase activity"/>
    <property type="evidence" value="ECO:0007669"/>
    <property type="project" value="UniProtKB-UniRule"/>
</dbReference>
<dbReference type="InterPro" id="IPR032421">
    <property type="entry name" value="PMT_4TMC"/>
</dbReference>
<reference evidence="16" key="1">
    <citation type="submission" date="2020-01" db="EMBL/GenBank/DDBJ databases">
        <title>Genome Sequencing of Three Apophysomyces-Like Fungal Strains Confirms a Novel Fungal Genus in the Mucoromycota with divergent Burkholderia-like Endosymbiotic Bacteria.</title>
        <authorList>
            <person name="Stajich J.E."/>
            <person name="Macias A.M."/>
            <person name="Carter-House D."/>
            <person name="Lovett B."/>
            <person name="Kasson L.R."/>
            <person name="Berry K."/>
            <person name="Grigoriev I."/>
            <person name="Chang Y."/>
            <person name="Spatafora J."/>
            <person name="Kasson M.T."/>
        </authorList>
    </citation>
    <scope>NUCLEOTIDE SEQUENCE</scope>
    <source>
        <strain evidence="16">NRRL A-21654</strain>
    </source>
</reference>
<comment type="pathway">
    <text evidence="2 14">Protein modification; protein glycosylation.</text>
</comment>
<evidence type="ECO:0000256" key="8">
    <source>
        <dbReference type="ARBA" id="ARBA00022737"/>
    </source>
</evidence>
<evidence type="ECO:0000256" key="12">
    <source>
        <dbReference type="ARBA" id="ARBA00045085"/>
    </source>
</evidence>
<evidence type="ECO:0000256" key="3">
    <source>
        <dbReference type="ARBA" id="ARBA00007222"/>
    </source>
</evidence>
<evidence type="ECO:0000256" key="10">
    <source>
        <dbReference type="ARBA" id="ARBA00022989"/>
    </source>
</evidence>
<evidence type="ECO:0000256" key="13">
    <source>
        <dbReference type="ARBA" id="ARBA00045102"/>
    </source>
</evidence>
<dbReference type="SUPFAM" id="SSF82109">
    <property type="entry name" value="MIR domain"/>
    <property type="match status" value="1"/>
</dbReference>
<dbReference type="PROSITE" id="PS50919">
    <property type="entry name" value="MIR"/>
    <property type="match status" value="3"/>
</dbReference>
<dbReference type="InterPro" id="IPR027005">
    <property type="entry name" value="PMT-like"/>
</dbReference>
<feature type="transmembrane region" description="Helical" evidence="14">
    <location>
        <begin position="254"/>
        <end position="274"/>
    </location>
</feature>
<feature type="domain" description="MIR" evidence="15">
    <location>
        <begin position="86"/>
        <end position="142"/>
    </location>
</feature>
<evidence type="ECO:0000256" key="2">
    <source>
        <dbReference type="ARBA" id="ARBA00004922"/>
    </source>
</evidence>
<evidence type="ECO:0000256" key="7">
    <source>
        <dbReference type="ARBA" id="ARBA00022692"/>
    </source>
</evidence>
<dbReference type="PANTHER" id="PTHR10050">
    <property type="entry name" value="DOLICHYL-PHOSPHATE-MANNOSE--PROTEIN MANNOSYLTRANSFERASE"/>
    <property type="match status" value="1"/>
</dbReference>
<keyword evidence="9 14" id="KW-0256">Endoplasmic reticulum</keyword>
<dbReference type="EC" id="2.4.1.109" evidence="4 14"/>
<dbReference type="InterPro" id="IPR036300">
    <property type="entry name" value="MIR_dom_sf"/>
</dbReference>
<evidence type="ECO:0000256" key="5">
    <source>
        <dbReference type="ARBA" id="ARBA00022676"/>
    </source>
</evidence>
<evidence type="ECO:0000256" key="9">
    <source>
        <dbReference type="ARBA" id="ARBA00022824"/>
    </source>
</evidence>
<evidence type="ECO:0000256" key="11">
    <source>
        <dbReference type="ARBA" id="ARBA00023136"/>
    </source>
</evidence>
<evidence type="ECO:0000259" key="15">
    <source>
        <dbReference type="PROSITE" id="PS50919"/>
    </source>
</evidence>
<dbReference type="FunFam" id="2.80.10.50:FF:000012">
    <property type="entry name" value="Protein O-mannosyl-transferase 1"/>
    <property type="match status" value="1"/>
</dbReference>
<feature type="domain" description="MIR" evidence="15">
    <location>
        <begin position="18"/>
        <end position="72"/>
    </location>
</feature>
<evidence type="ECO:0000256" key="14">
    <source>
        <dbReference type="RuleBase" id="RU367007"/>
    </source>
</evidence>
<keyword evidence="6 14" id="KW-0808">Transferase</keyword>
<keyword evidence="7 14" id="KW-0812">Transmembrane</keyword>
<keyword evidence="10 14" id="KW-1133">Transmembrane helix</keyword>
<comment type="similarity">
    <text evidence="3 14">Belongs to the glycosyltransferase 39 family.</text>
</comment>
<keyword evidence="8" id="KW-0677">Repeat</keyword>
<dbReference type="Proteomes" id="UP000605846">
    <property type="component" value="Unassembled WGS sequence"/>
</dbReference>
<dbReference type="Gene3D" id="2.80.10.50">
    <property type="match status" value="1"/>
</dbReference>
<dbReference type="GO" id="GO:0005789">
    <property type="term" value="C:endoplasmic reticulum membrane"/>
    <property type="evidence" value="ECO:0007669"/>
    <property type="project" value="UniProtKB-SubCell"/>
</dbReference>
<dbReference type="Pfam" id="PF02815">
    <property type="entry name" value="MIR"/>
    <property type="match status" value="1"/>
</dbReference>
<evidence type="ECO:0000313" key="17">
    <source>
        <dbReference type="Proteomes" id="UP000605846"/>
    </source>
</evidence>
<dbReference type="EMBL" id="JABAYA010000002">
    <property type="protein sequence ID" value="KAF7732568.1"/>
    <property type="molecule type" value="Genomic_DNA"/>
</dbReference>
<gene>
    <name evidence="16" type="primary">PMT2_1</name>
    <name evidence="16" type="ORF">EC973_003315</name>
</gene>